<dbReference type="Gramene" id="evm.model.06.1219">
    <property type="protein sequence ID" value="cds.evm.model.06.1219"/>
    <property type="gene ID" value="evm.TU.06.1219"/>
</dbReference>
<proteinExistence type="predicted"/>
<protein>
    <submittedName>
        <fullName evidence="1">Uncharacterized protein</fullName>
    </submittedName>
</protein>
<dbReference type="EMBL" id="UZAU01000598">
    <property type="status" value="NOT_ANNOTATED_CDS"/>
    <property type="molecule type" value="Genomic_DNA"/>
</dbReference>
<reference evidence="1" key="2">
    <citation type="submission" date="2021-03" db="UniProtKB">
        <authorList>
            <consortium name="EnsemblPlants"/>
        </authorList>
    </citation>
    <scope>IDENTIFICATION</scope>
</reference>
<keyword evidence="2" id="KW-1185">Reference proteome</keyword>
<reference evidence="1" key="1">
    <citation type="submission" date="2018-11" db="EMBL/GenBank/DDBJ databases">
        <authorList>
            <person name="Grassa J C."/>
        </authorList>
    </citation>
    <scope>NUCLEOTIDE SEQUENCE [LARGE SCALE GENOMIC DNA]</scope>
</reference>
<organism evidence="1 2">
    <name type="scientific">Cannabis sativa</name>
    <name type="common">Hemp</name>
    <name type="synonym">Marijuana</name>
    <dbReference type="NCBI Taxonomy" id="3483"/>
    <lineage>
        <taxon>Eukaryota</taxon>
        <taxon>Viridiplantae</taxon>
        <taxon>Streptophyta</taxon>
        <taxon>Embryophyta</taxon>
        <taxon>Tracheophyta</taxon>
        <taxon>Spermatophyta</taxon>
        <taxon>Magnoliopsida</taxon>
        <taxon>eudicotyledons</taxon>
        <taxon>Gunneridae</taxon>
        <taxon>Pentapetalae</taxon>
        <taxon>rosids</taxon>
        <taxon>fabids</taxon>
        <taxon>Rosales</taxon>
        <taxon>Cannabaceae</taxon>
        <taxon>Cannabis</taxon>
    </lineage>
</organism>
<evidence type="ECO:0000313" key="2">
    <source>
        <dbReference type="Proteomes" id="UP000596661"/>
    </source>
</evidence>
<name>A0A803PTK4_CANSA</name>
<dbReference type="AlphaFoldDB" id="A0A803PTK4"/>
<sequence>MPRYICSLRTPQKKVAMPYFGVAVILEMSHLEDHEGFVGIMVGRANLGDLPTCALLARRSRMLQANLDETSMQRNFSERIPEKMVQKIDLIVRTI</sequence>
<accession>A0A803PTK4</accession>
<evidence type="ECO:0000313" key="1">
    <source>
        <dbReference type="EnsemblPlants" id="cds.evm.model.06.1219"/>
    </source>
</evidence>
<dbReference type="EnsemblPlants" id="evm.model.06.1219">
    <property type="protein sequence ID" value="cds.evm.model.06.1219"/>
    <property type="gene ID" value="evm.TU.06.1219"/>
</dbReference>
<dbReference type="Proteomes" id="UP000596661">
    <property type="component" value="Chromosome 6"/>
</dbReference>